<evidence type="ECO:0000256" key="1">
    <source>
        <dbReference type="SAM" id="MobiDB-lite"/>
    </source>
</evidence>
<sequence>MSPRSFPPPMWDPPPLPPTPHGSGPLANPAPHECGMCRWYTAAESAARQRGDAEAAEVYRRRRAGHQGQYPHRRPERRV</sequence>
<protein>
    <submittedName>
        <fullName evidence="2">Uncharacterized protein</fullName>
    </submittedName>
</protein>
<feature type="region of interest" description="Disordered" evidence="1">
    <location>
        <begin position="1"/>
        <end position="32"/>
    </location>
</feature>
<dbReference type="STRING" id="1223523.H340_21826"/>
<dbReference type="PATRIC" id="fig|1223523.3.peg.4445"/>
<feature type="compositionally biased region" description="Basic and acidic residues" evidence="1">
    <location>
        <begin position="47"/>
        <end position="59"/>
    </location>
</feature>
<organism evidence="2 3">
    <name type="scientific">Streptomyces mobaraensis (strain ATCC 29032 / DSM 40847 / JCM 4168 / NBRC 13819 / NCIMB 11159 / IPCR 16-22)</name>
    <dbReference type="NCBI Taxonomy" id="1223523"/>
    <lineage>
        <taxon>Bacteria</taxon>
        <taxon>Bacillati</taxon>
        <taxon>Actinomycetota</taxon>
        <taxon>Actinomycetes</taxon>
        <taxon>Kitasatosporales</taxon>
        <taxon>Streptomycetaceae</taxon>
        <taxon>Streptomyces</taxon>
    </lineage>
</organism>
<accession>M3AXM2</accession>
<comment type="caution">
    <text evidence="2">The sequence shown here is derived from an EMBL/GenBank/DDBJ whole genome shotgun (WGS) entry which is preliminary data.</text>
</comment>
<name>M3AXM2_STRM1</name>
<evidence type="ECO:0000313" key="3">
    <source>
        <dbReference type="Proteomes" id="UP000011740"/>
    </source>
</evidence>
<dbReference type="Proteomes" id="UP000011740">
    <property type="component" value="Unassembled WGS sequence"/>
</dbReference>
<reference evidence="2 3" key="1">
    <citation type="journal article" date="2013" name="Genome Announc.">
        <title>Whole-Genome Shotgun Assembly and Analysis of the Genome of Streptomyces mobaraensis DSM 40847, a Strain for Industrial Production of Microbial Transglutaminase.</title>
        <authorList>
            <person name="Yang H."/>
            <person name="He T."/>
            <person name="Wu W."/>
            <person name="Zhu W."/>
            <person name="Lu B."/>
            <person name="Sun W."/>
        </authorList>
    </citation>
    <scope>NUCLEOTIDE SEQUENCE [LARGE SCALE GENOMIC DNA]</scope>
    <source>
        <strain evidence="2 3">DSM 40847</strain>
    </source>
</reference>
<dbReference type="RefSeq" id="WP_004949443.1">
    <property type="nucleotide sequence ID" value="NZ_AORZ01000080.1"/>
</dbReference>
<feature type="compositionally biased region" description="Pro residues" evidence="1">
    <location>
        <begin position="1"/>
        <end position="20"/>
    </location>
</feature>
<dbReference type="AlphaFoldDB" id="M3AXM2"/>
<feature type="compositionally biased region" description="Basic residues" evidence="1">
    <location>
        <begin position="60"/>
        <end position="79"/>
    </location>
</feature>
<dbReference type="EMBL" id="AORZ01000080">
    <property type="protein sequence ID" value="EME98352.1"/>
    <property type="molecule type" value="Genomic_DNA"/>
</dbReference>
<evidence type="ECO:0000313" key="2">
    <source>
        <dbReference type="EMBL" id="EME98352.1"/>
    </source>
</evidence>
<feature type="region of interest" description="Disordered" evidence="1">
    <location>
        <begin position="45"/>
        <end position="79"/>
    </location>
</feature>
<gene>
    <name evidence="2" type="ORF">H340_21826</name>
</gene>
<proteinExistence type="predicted"/>